<accession>A0ABN4YH19</accession>
<keyword evidence="1" id="KW-0732">Signal</keyword>
<dbReference type="InterPro" id="IPR010621">
    <property type="entry name" value="DUF1214"/>
</dbReference>
<evidence type="ECO:0000313" key="4">
    <source>
        <dbReference type="EMBL" id="ARD22143.1"/>
    </source>
</evidence>
<dbReference type="InterPro" id="IPR010679">
    <property type="entry name" value="DUF1254"/>
</dbReference>
<dbReference type="Pfam" id="PF06863">
    <property type="entry name" value="DUF1254"/>
    <property type="match status" value="1"/>
</dbReference>
<dbReference type="Gene3D" id="2.60.120.600">
    <property type="entry name" value="Domain of unknown function DUF1214, C-terminal domain"/>
    <property type="match status" value="1"/>
</dbReference>
<feature type="signal peptide" evidence="1">
    <location>
        <begin position="1"/>
        <end position="20"/>
    </location>
</feature>
<sequence>MKIVSKLAAIALLTSTSVSADPIIVNQDNFPQAYTNLRFAAIIEKAGGLNTFLKMPVPSSDPTQQFVVRMNRDTAYSTSVFDLSSRKVYITIPKTDKYVTIQIVDENHETQRMIYGPGRHLITAKTDHAFVIVRTLDSELRDNIVVEAPKPKPFKTKNWDKPSFQKTEKEGNADFSDGYYQAGAFSNVESGQTPYMNYVGVAGGWGGAMVMDNIYQTSPYFDANGCYETTFVNPEAKYFWSATVYNGDGYMFNDVANISSEMNPKQNKDGTYTLRFGCKGQPNNIPVLEGNTTGKFNVLMRHYGPSDMVSNGEYGYNMTQFIRKAD</sequence>
<evidence type="ECO:0000259" key="3">
    <source>
        <dbReference type="Pfam" id="PF06863"/>
    </source>
</evidence>
<feature type="domain" description="DUF1214" evidence="2">
    <location>
        <begin position="221"/>
        <end position="306"/>
    </location>
</feature>
<proteinExistence type="predicted"/>
<name>A0ABN4YH19_9GAMM</name>
<evidence type="ECO:0000313" key="5">
    <source>
        <dbReference type="Proteomes" id="UP000191820"/>
    </source>
</evidence>
<organism evidence="4 5">
    <name type="scientific">Shewanella japonica</name>
    <dbReference type="NCBI Taxonomy" id="93973"/>
    <lineage>
        <taxon>Bacteria</taxon>
        <taxon>Pseudomonadati</taxon>
        <taxon>Pseudomonadota</taxon>
        <taxon>Gammaproteobacteria</taxon>
        <taxon>Alteromonadales</taxon>
        <taxon>Shewanellaceae</taxon>
        <taxon>Shewanella</taxon>
    </lineage>
</organism>
<protein>
    <recommendedName>
        <fullName evidence="6">DUF1254 domain-containing protein</fullName>
    </recommendedName>
</protein>
<dbReference type="PANTHER" id="PTHR36509">
    <property type="entry name" value="BLL3101 PROTEIN"/>
    <property type="match status" value="1"/>
</dbReference>
<evidence type="ECO:0000259" key="2">
    <source>
        <dbReference type="Pfam" id="PF06742"/>
    </source>
</evidence>
<evidence type="ECO:0008006" key="6">
    <source>
        <dbReference type="Google" id="ProtNLM"/>
    </source>
</evidence>
<dbReference type="EMBL" id="CP020472">
    <property type="protein sequence ID" value="ARD22143.1"/>
    <property type="molecule type" value="Genomic_DNA"/>
</dbReference>
<dbReference type="InterPro" id="IPR037049">
    <property type="entry name" value="DUF1214_C_sf"/>
</dbReference>
<gene>
    <name evidence="4" type="ORF">SJ2017_1835</name>
</gene>
<reference evidence="4 5" key="1">
    <citation type="submission" date="2017-03" db="EMBL/GenBank/DDBJ databases">
        <title>Genome sequencing of Shewanella japonica KCTC 22435.</title>
        <authorList>
            <person name="Kim K.M."/>
        </authorList>
    </citation>
    <scope>NUCLEOTIDE SEQUENCE [LARGE SCALE GENOMIC DNA]</scope>
    <source>
        <strain evidence="4 5">KCTC 22435</strain>
    </source>
</reference>
<feature type="chain" id="PRO_5047438349" description="DUF1254 domain-containing protein" evidence="1">
    <location>
        <begin position="21"/>
        <end position="326"/>
    </location>
</feature>
<dbReference type="SUPFAM" id="SSF160935">
    <property type="entry name" value="VPA0735-like"/>
    <property type="match status" value="1"/>
</dbReference>
<keyword evidence="5" id="KW-1185">Reference proteome</keyword>
<dbReference type="PANTHER" id="PTHR36509:SF2">
    <property type="entry name" value="BLL3101 PROTEIN"/>
    <property type="match status" value="1"/>
</dbReference>
<dbReference type="Proteomes" id="UP000191820">
    <property type="component" value="Chromosome"/>
</dbReference>
<dbReference type="RefSeq" id="WP_080915573.1">
    <property type="nucleotide sequence ID" value="NZ_CP020472.1"/>
</dbReference>
<dbReference type="Pfam" id="PF06742">
    <property type="entry name" value="DUF1214"/>
    <property type="match status" value="1"/>
</dbReference>
<feature type="domain" description="DUF1254" evidence="3">
    <location>
        <begin position="50"/>
        <end position="119"/>
    </location>
</feature>
<evidence type="ECO:0000256" key="1">
    <source>
        <dbReference type="SAM" id="SignalP"/>
    </source>
</evidence>